<protein>
    <recommendedName>
        <fullName evidence="1">Helicase C-terminal domain-containing protein</fullName>
    </recommendedName>
</protein>
<dbReference type="SUPFAM" id="SSF52540">
    <property type="entry name" value="P-loop containing nucleoside triphosphate hydrolases"/>
    <property type="match status" value="1"/>
</dbReference>
<dbReference type="Proteomes" id="UP000663891">
    <property type="component" value="Unassembled WGS sequence"/>
</dbReference>
<sequence length="127" mass="14579">MANQNHSVELLTGDLTMEQRAAIVQKFRQGQFRVLVSTNVATRGIYIEDVSLVINYDVPTTVTDEPDYETYLCRISLCGRFGKRGYAFNLIGSERDHSILRAIEKYFSRNIQKITIEDIDKLEADQE</sequence>
<dbReference type="PANTHER" id="PTHR47958">
    <property type="entry name" value="ATP-DEPENDENT RNA HELICASE DBP3"/>
    <property type="match status" value="1"/>
</dbReference>
<dbReference type="AlphaFoldDB" id="A0A819LTJ0"/>
<evidence type="ECO:0000313" key="3">
    <source>
        <dbReference type="EMBL" id="CAF3965990.1"/>
    </source>
</evidence>
<dbReference type="EMBL" id="CAJOAY010002611">
    <property type="protein sequence ID" value="CAF3965990.1"/>
    <property type="molecule type" value="Genomic_DNA"/>
</dbReference>
<dbReference type="SMART" id="SM00490">
    <property type="entry name" value="HELICc"/>
    <property type="match status" value="1"/>
</dbReference>
<dbReference type="EMBL" id="CAJNON010000118">
    <property type="protein sequence ID" value="CAF0992357.1"/>
    <property type="molecule type" value="Genomic_DNA"/>
</dbReference>
<feature type="domain" description="Helicase C-terminal" evidence="1">
    <location>
        <begin position="1"/>
        <end position="122"/>
    </location>
</feature>
<evidence type="ECO:0000259" key="1">
    <source>
        <dbReference type="PROSITE" id="PS51194"/>
    </source>
</evidence>
<evidence type="ECO:0000313" key="4">
    <source>
        <dbReference type="Proteomes" id="UP000663881"/>
    </source>
</evidence>
<accession>A0A819LTJ0</accession>
<name>A0A819LTJ0_9BILA</name>
<evidence type="ECO:0000313" key="2">
    <source>
        <dbReference type="EMBL" id="CAF0992357.1"/>
    </source>
</evidence>
<reference evidence="3" key="1">
    <citation type="submission" date="2021-02" db="EMBL/GenBank/DDBJ databases">
        <authorList>
            <person name="Nowell W R."/>
        </authorList>
    </citation>
    <scope>NUCLEOTIDE SEQUENCE</scope>
</reference>
<proteinExistence type="predicted"/>
<dbReference type="CDD" id="cd18787">
    <property type="entry name" value="SF2_C_DEAD"/>
    <property type="match status" value="1"/>
</dbReference>
<dbReference type="InterPro" id="IPR001650">
    <property type="entry name" value="Helicase_C-like"/>
</dbReference>
<dbReference type="Gene3D" id="3.40.50.300">
    <property type="entry name" value="P-loop containing nucleotide triphosphate hydrolases"/>
    <property type="match status" value="1"/>
</dbReference>
<dbReference type="InterPro" id="IPR027417">
    <property type="entry name" value="P-loop_NTPase"/>
</dbReference>
<gene>
    <name evidence="3" type="ORF">OKA104_LOCUS27818</name>
    <name evidence="2" type="ORF">VCS650_LOCUS14270</name>
</gene>
<dbReference type="Proteomes" id="UP000663881">
    <property type="component" value="Unassembled WGS sequence"/>
</dbReference>
<dbReference type="Pfam" id="PF00271">
    <property type="entry name" value="Helicase_C"/>
    <property type="match status" value="1"/>
</dbReference>
<dbReference type="OrthoDB" id="10265785at2759"/>
<organism evidence="3 4">
    <name type="scientific">Adineta steineri</name>
    <dbReference type="NCBI Taxonomy" id="433720"/>
    <lineage>
        <taxon>Eukaryota</taxon>
        <taxon>Metazoa</taxon>
        <taxon>Spiralia</taxon>
        <taxon>Gnathifera</taxon>
        <taxon>Rotifera</taxon>
        <taxon>Eurotatoria</taxon>
        <taxon>Bdelloidea</taxon>
        <taxon>Adinetida</taxon>
        <taxon>Adinetidae</taxon>
        <taxon>Adineta</taxon>
    </lineage>
</organism>
<dbReference type="PROSITE" id="PS51194">
    <property type="entry name" value="HELICASE_CTER"/>
    <property type="match status" value="1"/>
</dbReference>
<comment type="caution">
    <text evidence="3">The sequence shown here is derived from an EMBL/GenBank/DDBJ whole genome shotgun (WGS) entry which is preliminary data.</text>
</comment>